<keyword evidence="1" id="KW-0813">Transport</keyword>
<evidence type="ECO:0000259" key="7">
    <source>
        <dbReference type="SMART" id="SM01062"/>
    </source>
</evidence>
<keyword evidence="4" id="KW-0406">Ion transport</keyword>
<dbReference type="Pfam" id="PF16905">
    <property type="entry name" value="GPHH"/>
    <property type="match status" value="1"/>
</dbReference>
<dbReference type="InterPro" id="IPR014873">
    <property type="entry name" value="VDCC_a1su_IQ"/>
</dbReference>
<evidence type="ECO:0000313" key="8">
    <source>
        <dbReference type="Ensembl" id="ENSCPBP00000007797.1"/>
    </source>
</evidence>
<evidence type="ECO:0000256" key="4">
    <source>
        <dbReference type="ARBA" id="ARBA00023065"/>
    </source>
</evidence>
<dbReference type="GO" id="GO:0098703">
    <property type="term" value="P:calcium ion import across plasma membrane"/>
    <property type="evidence" value="ECO:0007669"/>
    <property type="project" value="TreeGrafter"/>
</dbReference>
<keyword evidence="9" id="KW-1185">Reference proteome</keyword>
<dbReference type="GO" id="GO:0008331">
    <property type="term" value="F:high voltage-gated calcium channel activity"/>
    <property type="evidence" value="ECO:0007669"/>
    <property type="project" value="TreeGrafter"/>
</dbReference>
<dbReference type="GeneTree" id="ENSGT00940000158289"/>
<dbReference type="PANTHER" id="PTHR45628">
    <property type="entry name" value="VOLTAGE-DEPENDENT CALCIUM CHANNEL TYPE A SUBUNIT ALPHA-1"/>
    <property type="match status" value="1"/>
</dbReference>
<organism evidence="8 9">
    <name type="scientific">Chrysemys picta bellii</name>
    <name type="common">Western painted turtle</name>
    <name type="synonym">Emys bellii</name>
    <dbReference type="NCBI Taxonomy" id="8478"/>
    <lineage>
        <taxon>Eukaryota</taxon>
        <taxon>Metazoa</taxon>
        <taxon>Chordata</taxon>
        <taxon>Craniata</taxon>
        <taxon>Vertebrata</taxon>
        <taxon>Euteleostomi</taxon>
        <taxon>Archelosauria</taxon>
        <taxon>Testudinata</taxon>
        <taxon>Testudines</taxon>
        <taxon>Cryptodira</taxon>
        <taxon>Durocryptodira</taxon>
        <taxon>Testudinoidea</taxon>
        <taxon>Emydidae</taxon>
        <taxon>Chrysemys</taxon>
    </lineage>
</organism>
<sequence length="239" mass="26544">MGKAQLSLDSCRGRIKHLDVVTLLRRIQPPLGFGKFCPHRVACKRLVCMNMPLNSDGTVTFNATLFALVRTALKIKTEGNFEQANEELRAIIKKIWKRTSMKLLDQVIPPIGEDEVTVGKFYATFLIQEHFRKFMKRQEEYYGYWPKKNAIAIQISANRSGDSSCSSCLDKAASLSLLHKGRAGLRGQNCLVDRDPGSATSTAGQVISPLCASVPPEFSRTGNGDMGTVCGWKLRPLEH</sequence>
<reference evidence="8" key="1">
    <citation type="submission" date="2025-08" db="UniProtKB">
        <authorList>
            <consortium name="Ensembl"/>
        </authorList>
    </citation>
    <scope>IDENTIFICATION</scope>
</reference>
<dbReference type="SMART" id="SM01062">
    <property type="entry name" value="Ca_chan_IQ"/>
    <property type="match status" value="1"/>
</dbReference>
<evidence type="ECO:0000256" key="3">
    <source>
        <dbReference type="ARBA" id="ARBA00022882"/>
    </source>
</evidence>
<reference evidence="8" key="2">
    <citation type="submission" date="2025-09" db="UniProtKB">
        <authorList>
            <consortium name="Ensembl"/>
        </authorList>
    </citation>
    <scope>IDENTIFICATION</scope>
</reference>
<evidence type="ECO:0000256" key="1">
    <source>
        <dbReference type="ARBA" id="ARBA00022448"/>
    </source>
</evidence>
<name>A0A8C3H830_CHRPI</name>
<dbReference type="Pfam" id="PF08763">
    <property type="entry name" value="Ca_chan_IQ"/>
    <property type="match status" value="1"/>
</dbReference>
<dbReference type="PANTHER" id="PTHR45628:SF9">
    <property type="entry name" value="VOLTAGE-DEPENDENT L-TYPE CALCIUM CHANNEL SUBUNIT ALPHA-1S"/>
    <property type="match status" value="1"/>
</dbReference>
<evidence type="ECO:0000313" key="9">
    <source>
        <dbReference type="Proteomes" id="UP000694380"/>
    </source>
</evidence>
<protein>
    <recommendedName>
        <fullName evidence="7">Voltage-dependent calcium channel alpha-1 subunit IQ domain-containing protein</fullName>
    </recommendedName>
</protein>
<keyword evidence="6" id="KW-0407">Ion channel</keyword>
<keyword evidence="3" id="KW-0851">Voltage-gated channel</keyword>
<evidence type="ECO:0000256" key="5">
    <source>
        <dbReference type="ARBA" id="ARBA00023157"/>
    </source>
</evidence>
<keyword evidence="2" id="KW-0677">Repeat</keyword>
<dbReference type="GO" id="GO:0005891">
    <property type="term" value="C:voltage-gated calcium channel complex"/>
    <property type="evidence" value="ECO:0007669"/>
    <property type="project" value="TreeGrafter"/>
</dbReference>
<dbReference type="AlphaFoldDB" id="A0A8C3H830"/>
<dbReference type="InterPro" id="IPR031649">
    <property type="entry name" value="GPHH_dom"/>
</dbReference>
<dbReference type="Proteomes" id="UP000694380">
    <property type="component" value="Unplaced"/>
</dbReference>
<proteinExistence type="predicted"/>
<dbReference type="Ensembl" id="ENSCPBT00000009394.1">
    <property type="protein sequence ID" value="ENSCPBP00000007797.1"/>
    <property type="gene ID" value="ENSCPBG00000006132.1"/>
</dbReference>
<dbReference type="Gene3D" id="6.10.250.2180">
    <property type="match status" value="1"/>
</dbReference>
<evidence type="ECO:0000256" key="2">
    <source>
        <dbReference type="ARBA" id="ARBA00022737"/>
    </source>
</evidence>
<evidence type="ECO:0000256" key="6">
    <source>
        <dbReference type="ARBA" id="ARBA00023303"/>
    </source>
</evidence>
<keyword evidence="5" id="KW-1015">Disulfide bond</keyword>
<feature type="domain" description="Voltage-dependent calcium channel alpha-1 subunit IQ" evidence="7">
    <location>
        <begin position="113"/>
        <end position="146"/>
    </location>
</feature>
<accession>A0A8C3H830</accession>
<dbReference type="InterPro" id="IPR050599">
    <property type="entry name" value="VDCC_alpha-1_subunit"/>
</dbReference>